<evidence type="ECO:0000313" key="2">
    <source>
        <dbReference type="EMBL" id="MCH84556.1"/>
    </source>
</evidence>
<name>A0A392MAU4_9FABA</name>
<feature type="chain" id="PRO_5017319735" evidence="1">
    <location>
        <begin position="28"/>
        <end position="98"/>
    </location>
</feature>
<proteinExistence type="predicted"/>
<organism evidence="2 3">
    <name type="scientific">Trifolium medium</name>
    <dbReference type="NCBI Taxonomy" id="97028"/>
    <lineage>
        <taxon>Eukaryota</taxon>
        <taxon>Viridiplantae</taxon>
        <taxon>Streptophyta</taxon>
        <taxon>Embryophyta</taxon>
        <taxon>Tracheophyta</taxon>
        <taxon>Spermatophyta</taxon>
        <taxon>Magnoliopsida</taxon>
        <taxon>eudicotyledons</taxon>
        <taxon>Gunneridae</taxon>
        <taxon>Pentapetalae</taxon>
        <taxon>rosids</taxon>
        <taxon>fabids</taxon>
        <taxon>Fabales</taxon>
        <taxon>Fabaceae</taxon>
        <taxon>Papilionoideae</taxon>
        <taxon>50 kb inversion clade</taxon>
        <taxon>NPAAA clade</taxon>
        <taxon>Hologalegina</taxon>
        <taxon>IRL clade</taxon>
        <taxon>Trifolieae</taxon>
        <taxon>Trifolium</taxon>
    </lineage>
</organism>
<feature type="signal peptide" evidence="1">
    <location>
        <begin position="1"/>
        <end position="27"/>
    </location>
</feature>
<gene>
    <name evidence="2" type="ORF">A2U01_0005388</name>
</gene>
<evidence type="ECO:0000256" key="1">
    <source>
        <dbReference type="SAM" id="SignalP"/>
    </source>
</evidence>
<evidence type="ECO:0000313" key="3">
    <source>
        <dbReference type="Proteomes" id="UP000265520"/>
    </source>
</evidence>
<sequence>MRRRGSLLHSLHAVVMLVCMFSSIVHGQQYTEETDSNVTANGRNGSLVSALFVLGDSSVDCGDNTLFYPLLHGRLSLYPCNGSDGTLLPQIIGTILSL</sequence>
<accession>A0A392MAU4</accession>
<keyword evidence="1" id="KW-0732">Signal</keyword>
<reference evidence="2 3" key="1">
    <citation type="journal article" date="2018" name="Front. Plant Sci.">
        <title>Red Clover (Trifolium pratense) and Zigzag Clover (T. medium) - A Picture of Genomic Similarities and Differences.</title>
        <authorList>
            <person name="Dluhosova J."/>
            <person name="Istvanek J."/>
            <person name="Nedelnik J."/>
            <person name="Repkova J."/>
        </authorList>
    </citation>
    <scope>NUCLEOTIDE SEQUENCE [LARGE SCALE GENOMIC DNA]</scope>
    <source>
        <strain evidence="3">cv. 10/8</strain>
        <tissue evidence="2">Leaf</tissue>
    </source>
</reference>
<comment type="caution">
    <text evidence="2">The sequence shown here is derived from an EMBL/GenBank/DDBJ whole genome shotgun (WGS) entry which is preliminary data.</text>
</comment>
<keyword evidence="3" id="KW-1185">Reference proteome</keyword>
<dbReference type="AlphaFoldDB" id="A0A392MAU4"/>
<dbReference type="EMBL" id="LXQA010007005">
    <property type="protein sequence ID" value="MCH84556.1"/>
    <property type="molecule type" value="Genomic_DNA"/>
</dbReference>
<dbReference type="Proteomes" id="UP000265520">
    <property type="component" value="Unassembled WGS sequence"/>
</dbReference>
<protein>
    <submittedName>
        <fullName evidence="2">GDSL esterase/lipase</fullName>
    </submittedName>
</protein>